<reference evidence="2 3" key="1">
    <citation type="submission" date="2015-10" db="EMBL/GenBank/DDBJ databases">
        <title>Full genome of DAOMC 229536 Phialocephala scopiformis, a fungal endophyte of spruce producing the potent anti-insectan compound rugulosin.</title>
        <authorList>
            <consortium name="DOE Joint Genome Institute"/>
            <person name="Walker A.K."/>
            <person name="Frasz S.L."/>
            <person name="Seifert K.A."/>
            <person name="Miller J.D."/>
            <person name="Mondo S.J."/>
            <person name="Labutti K."/>
            <person name="Lipzen A."/>
            <person name="Dockter R."/>
            <person name="Kennedy M."/>
            <person name="Grigoriev I.V."/>
            <person name="Spatafora J.W."/>
        </authorList>
    </citation>
    <scope>NUCLEOTIDE SEQUENCE [LARGE SCALE GENOMIC DNA]</scope>
    <source>
        <strain evidence="2 3">CBS 120377</strain>
    </source>
</reference>
<keyword evidence="1" id="KW-0233">DNA recombination</keyword>
<dbReference type="SUPFAM" id="SSF56349">
    <property type="entry name" value="DNA breaking-rejoining enzymes"/>
    <property type="match status" value="1"/>
</dbReference>
<dbReference type="GO" id="GO:0003677">
    <property type="term" value="F:DNA binding"/>
    <property type="evidence" value="ECO:0007669"/>
    <property type="project" value="InterPro"/>
</dbReference>
<name>A0A194WZY6_MOLSC</name>
<evidence type="ECO:0000313" key="3">
    <source>
        <dbReference type="Proteomes" id="UP000070700"/>
    </source>
</evidence>
<dbReference type="GO" id="GO:0006310">
    <property type="term" value="P:DNA recombination"/>
    <property type="evidence" value="ECO:0007669"/>
    <property type="project" value="UniProtKB-KW"/>
</dbReference>
<accession>A0A194WZY6</accession>
<evidence type="ECO:0000256" key="1">
    <source>
        <dbReference type="ARBA" id="ARBA00023172"/>
    </source>
</evidence>
<evidence type="ECO:0000313" key="2">
    <source>
        <dbReference type="EMBL" id="KUJ13177.1"/>
    </source>
</evidence>
<dbReference type="Gene3D" id="1.10.443.10">
    <property type="entry name" value="Intergrase catalytic core"/>
    <property type="match status" value="1"/>
</dbReference>
<dbReference type="AlphaFoldDB" id="A0A194WZY6"/>
<dbReference type="Pfam" id="PF11917">
    <property type="entry name" value="DUF3435"/>
    <property type="match status" value="1"/>
</dbReference>
<dbReference type="InterPro" id="IPR011010">
    <property type="entry name" value="DNA_brk_join_enz"/>
</dbReference>
<dbReference type="Proteomes" id="UP000070700">
    <property type="component" value="Unassembled WGS sequence"/>
</dbReference>
<protein>
    <submittedName>
        <fullName evidence="2">Uncharacterized protein</fullName>
    </submittedName>
</protein>
<dbReference type="GO" id="GO:0015074">
    <property type="term" value="P:DNA integration"/>
    <property type="evidence" value="ECO:0007669"/>
    <property type="project" value="InterPro"/>
</dbReference>
<proteinExistence type="predicted"/>
<dbReference type="InParanoid" id="A0A194WZY6"/>
<dbReference type="OrthoDB" id="4860140at2759"/>
<dbReference type="GeneID" id="28829948"/>
<dbReference type="InterPro" id="IPR013762">
    <property type="entry name" value="Integrase-like_cat_sf"/>
</dbReference>
<dbReference type="InterPro" id="IPR021842">
    <property type="entry name" value="DUF3435"/>
</dbReference>
<dbReference type="EMBL" id="KQ947422">
    <property type="protein sequence ID" value="KUJ13177.1"/>
    <property type="molecule type" value="Genomic_DNA"/>
</dbReference>
<dbReference type="PANTHER" id="PTHR37535:SF4">
    <property type="entry name" value="FLUG DOMAIN-CONTAINING PROTEIN"/>
    <property type="match status" value="1"/>
</dbReference>
<gene>
    <name evidence="2" type="ORF">LY89DRAFT_737160</name>
</gene>
<organism evidence="2 3">
    <name type="scientific">Mollisia scopiformis</name>
    <name type="common">Conifer needle endophyte fungus</name>
    <name type="synonym">Phialocephala scopiformis</name>
    <dbReference type="NCBI Taxonomy" id="149040"/>
    <lineage>
        <taxon>Eukaryota</taxon>
        <taxon>Fungi</taxon>
        <taxon>Dikarya</taxon>
        <taxon>Ascomycota</taxon>
        <taxon>Pezizomycotina</taxon>
        <taxon>Leotiomycetes</taxon>
        <taxon>Helotiales</taxon>
        <taxon>Mollisiaceae</taxon>
        <taxon>Mollisia</taxon>
    </lineage>
</organism>
<sequence>MKNSGISDIPIRFKRDKLPLPIFRRLSGGADRKLSPNLPWGCSSVNSEAQRIFREVGFEGRYTFYNLRRTMGNTLDDYGTSITRRKRIMGHHGKSDTIFRKAYQSRKNTVDTGNIFRKEKPRPEKQEVLSMHLRMDTDVLEAPKSLLKQILEHDAEIKEMCNTRNLRLSDT</sequence>
<keyword evidence="3" id="KW-1185">Reference proteome</keyword>
<dbReference type="PANTHER" id="PTHR37535">
    <property type="entry name" value="FLUG DOMAIN PROTEIN"/>
    <property type="match status" value="1"/>
</dbReference>
<dbReference type="KEGG" id="psco:LY89DRAFT_737160"/>
<dbReference type="RefSeq" id="XP_018067532.1">
    <property type="nucleotide sequence ID" value="XM_018220222.1"/>
</dbReference>